<dbReference type="CDD" id="cd01949">
    <property type="entry name" value="GGDEF"/>
    <property type="match status" value="1"/>
</dbReference>
<keyword evidence="1" id="KW-0472">Membrane</keyword>
<dbReference type="SUPFAM" id="SSF141868">
    <property type="entry name" value="EAL domain-like"/>
    <property type="match status" value="1"/>
</dbReference>
<name>A0ABT1REU4_9HYPH</name>
<dbReference type="InterPro" id="IPR001633">
    <property type="entry name" value="EAL_dom"/>
</dbReference>
<dbReference type="Pfam" id="PF00990">
    <property type="entry name" value="GGDEF"/>
    <property type="match status" value="1"/>
</dbReference>
<evidence type="ECO:0000259" key="3">
    <source>
        <dbReference type="PROSITE" id="PS50887"/>
    </source>
</evidence>
<comment type="caution">
    <text evidence="4">The sequence shown here is derived from an EMBL/GenBank/DDBJ whole genome shotgun (WGS) entry which is preliminary data.</text>
</comment>
<dbReference type="SMART" id="SM00267">
    <property type="entry name" value="GGDEF"/>
    <property type="match status" value="1"/>
</dbReference>
<dbReference type="CDD" id="cd01948">
    <property type="entry name" value="EAL"/>
    <property type="match status" value="1"/>
</dbReference>
<dbReference type="PANTHER" id="PTHR44757">
    <property type="entry name" value="DIGUANYLATE CYCLASE DGCP"/>
    <property type="match status" value="1"/>
</dbReference>
<reference evidence="4" key="1">
    <citation type="submission" date="2021-07" db="EMBL/GenBank/DDBJ databases">
        <title>Shinella sp. nov., a novel member of the genus Shinella from water.</title>
        <authorList>
            <person name="Deng Y."/>
        </authorList>
    </citation>
    <scope>NUCLEOTIDE SEQUENCE</scope>
    <source>
        <strain evidence="4">CPCC 100929</strain>
    </source>
</reference>
<evidence type="ECO:0000259" key="2">
    <source>
        <dbReference type="PROSITE" id="PS50883"/>
    </source>
</evidence>
<accession>A0ABT1REU4</accession>
<organism evidence="4 5">
    <name type="scientific">Shinella lacus</name>
    <dbReference type="NCBI Taxonomy" id="2654216"/>
    <lineage>
        <taxon>Bacteria</taxon>
        <taxon>Pseudomonadati</taxon>
        <taxon>Pseudomonadota</taxon>
        <taxon>Alphaproteobacteria</taxon>
        <taxon>Hyphomicrobiales</taxon>
        <taxon>Rhizobiaceae</taxon>
        <taxon>Shinella</taxon>
    </lineage>
</organism>
<feature type="domain" description="GGDEF" evidence="3">
    <location>
        <begin position="327"/>
        <end position="459"/>
    </location>
</feature>
<dbReference type="EMBL" id="WHSB02000014">
    <property type="protein sequence ID" value="MCQ4633672.1"/>
    <property type="molecule type" value="Genomic_DNA"/>
</dbReference>
<protein>
    <submittedName>
        <fullName evidence="4">EAL domain-containing protein</fullName>
    </submittedName>
</protein>
<dbReference type="InterPro" id="IPR052155">
    <property type="entry name" value="Biofilm_reg_signaling"/>
</dbReference>
<keyword evidence="5" id="KW-1185">Reference proteome</keyword>
<evidence type="ECO:0000313" key="5">
    <source>
        <dbReference type="Proteomes" id="UP000996601"/>
    </source>
</evidence>
<dbReference type="InterPro" id="IPR043128">
    <property type="entry name" value="Rev_trsase/Diguanyl_cyclase"/>
</dbReference>
<evidence type="ECO:0000256" key="1">
    <source>
        <dbReference type="SAM" id="Phobius"/>
    </source>
</evidence>
<feature type="transmembrane region" description="Helical" evidence="1">
    <location>
        <begin position="262"/>
        <end position="287"/>
    </location>
</feature>
<dbReference type="SUPFAM" id="SSF55073">
    <property type="entry name" value="Nucleotide cyclase"/>
    <property type="match status" value="1"/>
</dbReference>
<keyword evidence="1" id="KW-0812">Transmembrane</keyword>
<dbReference type="PANTHER" id="PTHR44757:SF2">
    <property type="entry name" value="BIOFILM ARCHITECTURE MAINTENANCE PROTEIN MBAA"/>
    <property type="match status" value="1"/>
</dbReference>
<feature type="domain" description="EAL" evidence="2">
    <location>
        <begin position="468"/>
        <end position="717"/>
    </location>
</feature>
<dbReference type="PROSITE" id="PS50883">
    <property type="entry name" value="EAL"/>
    <property type="match status" value="1"/>
</dbReference>
<dbReference type="InterPro" id="IPR007892">
    <property type="entry name" value="CHASE4"/>
</dbReference>
<evidence type="ECO:0000313" key="4">
    <source>
        <dbReference type="EMBL" id="MCQ4633672.1"/>
    </source>
</evidence>
<dbReference type="InterPro" id="IPR029787">
    <property type="entry name" value="Nucleotide_cyclase"/>
</dbReference>
<dbReference type="InterPro" id="IPR000160">
    <property type="entry name" value="GGDEF_dom"/>
</dbReference>
<dbReference type="Pfam" id="PF00563">
    <property type="entry name" value="EAL"/>
    <property type="match status" value="1"/>
</dbReference>
<dbReference type="SMART" id="SM00052">
    <property type="entry name" value="EAL"/>
    <property type="match status" value="1"/>
</dbReference>
<proteinExistence type="predicted"/>
<dbReference type="Gene3D" id="3.30.70.270">
    <property type="match status" value="1"/>
</dbReference>
<keyword evidence="1" id="KW-1133">Transmembrane helix</keyword>
<gene>
    <name evidence="4" type="ORF">GB927_026795</name>
</gene>
<dbReference type="Proteomes" id="UP000996601">
    <property type="component" value="Unassembled WGS sequence"/>
</dbReference>
<sequence>MTVTPRLRARLFAVSMTSALILSTLGGLAYVVSAAISSMAASADEMDDMRALAAAKGALDALRKQLGATVRDNAYWDDAYLSLKGNGAQAWATENWGATTADYPLYDTAIVLDAAGSALMAYHKGITLTDEAVERFFLGKLPKIVAAARDVEYAADDLPVAFAKTSEGMALVGAAAIQPADDAEFDMKNANVLLFSKQMSANVVAEIARTFSIAGLAVEVGLGNPAMLHADVLDIDGHEIGRVTWPPMHPGTASYIRARPTIILAAIVLVSVLLAVVICGLLIFRGLRKSEQVSRYKARHDALTGLWNRAGCLEQLDEMLRPETGGSNANLYILDLDGFKPVNDAWGHPVGDKLINAVAVRLLEGLPVSAIVARLGGDEFAVLSATDNIGSNFTVHETILRALSIPFKIEGRTIEIGGSIGWARAGNGALDSTELLRRADLALYRAKSVGRGVAVEYEPGLDEEAIWHAELEQELRLGLLAGEIHVVFQPLIEASTREIGGVEALARWTSPTRGPISPETFIGVAEKAGLIDQLGLQVLRMAIQESAQWPSIGVAVNISPLQLKNPYLCRQIKEVLEEYRFHPARLTIEVTEGVFISNPDQAKRAFDGLRKLGVKIALDDFGCGYASIGTLREFGFDSMKIDRSLVFNLDKEGNGGAVLHATIALANALNLPVTAEGIETEAQATAVRLSGCDRLQGYLFSKPVDATEITRRYFKEHQQLVC</sequence>
<dbReference type="NCBIfam" id="TIGR00254">
    <property type="entry name" value="GGDEF"/>
    <property type="match status" value="1"/>
</dbReference>
<dbReference type="Gene3D" id="3.20.20.450">
    <property type="entry name" value="EAL domain"/>
    <property type="match status" value="1"/>
</dbReference>
<dbReference type="InterPro" id="IPR035919">
    <property type="entry name" value="EAL_sf"/>
</dbReference>
<dbReference type="Pfam" id="PF05228">
    <property type="entry name" value="CHASE4"/>
    <property type="match status" value="1"/>
</dbReference>
<dbReference type="PROSITE" id="PS50887">
    <property type="entry name" value="GGDEF"/>
    <property type="match status" value="1"/>
</dbReference>